<evidence type="ECO:0000313" key="3">
    <source>
        <dbReference type="Proteomes" id="UP000036503"/>
    </source>
</evidence>
<dbReference type="AlphaFoldDB" id="A0A0J6ZKG5"/>
<organism evidence="2 3">
    <name type="scientific">Megasphaera cerevisiae DSM 20462</name>
    <dbReference type="NCBI Taxonomy" id="1122219"/>
    <lineage>
        <taxon>Bacteria</taxon>
        <taxon>Bacillati</taxon>
        <taxon>Bacillota</taxon>
        <taxon>Negativicutes</taxon>
        <taxon>Veillonellales</taxon>
        <taxon>Veillonellaceae</taxon>
        <taxon>Megasphaera</taxon>
    </lineage>
</organism>
<evidence type="ECO:0000256" key="1">
    <source>
        <dbReference type="SAM" id="Coils"/>
    </source>
</evidence>
<proteinExistence type="predicted"/>
<keyword evidence="3" id="KW-1185">Reference proteome</keyword>
<name>A0A0J6ZKG5_9FIRM</name>
<dbReference type="OrthoDB" id="1682134at2"/>
<dbReference type="Gene3D" id="6.10.140.1110">
    <property type="match status" value="1"/>
</dbReference>
<dbReference type="EMBL" id="LEKT01000073">
    <property type="protein sequence ID" value="KMO85326.1"/>
    <property type="molecule type" value="Genomic_DNA"/>
</dbReference>
<dbReference type="Pfam" id="PF11068">
    <property type="entry name" value="YlqD"/>
    <property type="match status" value="1"/>
</dbReference>
<dbReference type="InParanoid" id="A0A0J6ZKG5"/>
<dbReference type="STRING" id="39029.BSR42_05390"/>
<evidence type="ECO:0000313" key="2">
    <source>
        <dbReference type="EMBL" id="KMO85326.1"/>
    </source>
</evidence>
<dbReference type="Proteomes" id="UP000036503">
    <property type="component" value="Unassembled WGS sequence"/>
</dbReference>
<dbReference type="RefSeq" id="WP_048515493.1">
    <property type="nucleotide sequence ID" value="NZ_FUXD01000064.1"/>
</dbReference>
<dbReference type="InterPro" id="IPR021297">
    <property type="entry name" value="YlqD"/>
</dbReference>
<dbReference type="PATRIC" id="fig|1122219.3.peg.3186"/>
<sequence>MDQITLRVPIVVKSKVTQVLKDKIIRNADQTLSDIDREMQNLEFQAKRMMTEQAKIDAQGLISLRAKVEEQKQRLTAAKAKAQNDREQAAQLEIGSEIRQGTLEQTVIVKVGDDLGKLMGTEILLEDDKIVAFRQ</sequence>
<comment type="caution">
    <text evidence="2">The sequence shown here is derived from an EMBL/GenBank/DDBJ whole genome shotgun (WGS) entry which is preliminary data.</text>
</comment>
<keyword evidence="1" id="KW-0175">Coiled coil</keyword>
<protein>
    <submittedName>
        <fullName evidence="2">16S rRNA processing protein RimM</fullName>
    </submittedName>
</protein>
<gene>
    <name evidence="2" type="ORF">AB840_14155</name>
</gene>
<accession>A0A0J6ZKG5</accession>
<reference evidence="2 3" key="1">
    <citation type="submission" date="2015-06" db="EMBL/GenBank/DDBJ databases">
        <title>Draft genome sequence of beer spoilage bacterium Megasphaera cerevisiae type strain 20462.</title>
        <authorList>
            <person name="Kutumbaka K."/>
            <person name="Pasmowitz J."/>
            <person name="Mategko J."/>
            <person name="Reyes D."/>
            <person name="Friedrich A."/>
            <person name="Han S."/>
            <person name="Martens-Habbena W."/>
            <person name="Neal-McKinney J."/>
            <person name="Janagama H.K."/>
            <person name="Nadala C."/>
            <person name="Samadpour M."/>
        </authorList>
    </citation>
    <scope>NUCLEOTIDE SEQUENCE [LARGE SCALE GENOMIC DNA]</scope>
    <source>
        <strain evidence="2 3">DSM 20462</strain>
    </source>
</reference>
<feature type="coiled-coil region" evidence="1">
    <location>
        <begin position="25"/>
        <end position="92"/>
    </location>
</feature>